<dbReference type="Pfam" id="PF09724">
    <property type="entry name" value="Dcc1"/>
    <property type="match status" value="1"/>
</dbReference>
<comment type="caution">
    <text evidence="2">The sequence shown here is derived from an EMBL/GenBank/DDBJ whole genome shotgun (WGS) entry which is preliminary data.</text>
</comment>
<evidence type="ECO:0000313" key="3">
    <source>
        <dbReference type="Proteomes" id="UP000813444"/>
    </source>
</evidence>
<protein>
    <submittedName>
        <fullName evidence="2">Uncharacterized protein</fullName>
    </submittedName>
</protein>
<gene>
    <name evidence="2" type="ORF">B0I35DRAFT_430009</name>
</gene>
<evidence type="ECO:0000256" key="1">
    <source>
        <dbReference type="SAM" id="MobiDB-lite"/>
    </source>
</evidence>
<accession>A0A8K0SQB4</accession>
<reference evidence="2" key="1">
    <citation type="journal article" date="2021" name="Nat. Commun.">
        <title>Genetic determinants of endophytism in the Arabidopsis root mycobiome.</title>
        <authorList>
            <person name="Mesny F."/>
            <person name="Miyauchi S."/>
            <person name="Thiergart T."/>
            <person name="Pickel B."/>
            <person name="Atanasova L."/>
            <person name="Karlsson M."/>
            <person name="Huettel B."/>
            <person name="Barry K.W."/>
            <person name="Haridas S."/>
            <person name="Chen C."/>
            <person name="Bauer D."/>
            <person name="Andreopoulos W."/>
            <person name="Pangilinan J."/>
            <person name="LaButti K."/>
            <person name="Riley R."/>
            <person name="Lipzen A."/>
            <person name="Clum A."/>
            <person name="Drula E."/>
            <person name="Henrissat B."/>
            <person name="Kohler A."/>
            <person name="Grigoriev I.V."/>
            <person name="Martin F.M."/>
            <person name="Hacquard S."/>
        </authorList>
    </citation>
    <scope>NUCLEOTIDE SEQUENCE</scope>
    <source>
        <strain evidence="2">MPI-CAGE-CH-0235</strain>
    </source>
</reference>
<dbReference type="GO" id="GO:0031390">
    <property type="term" value="C:Ctf18 RFC-like complex"/>
    <property type="evidence" value="ECO:0007669"/>
    <property type="project" value="InterPro"/>
</dbReference>
<dbReference type="InterPro" id="IPR019128">
    <property type="entry name" value="Dcc1"/>
</dbReference>
<name>A0A8K0SQB4_9HYPO</name>
<feature type="region of interest" description="Disordered" evidence="1">
    <location>
        <begin position="98"/>
        <end position="127"/>
    </location>
</feature>
<proteinExistence type="predicted"/>
<dbReference type="GO" id="GO:0007064">
    <property type="term" value="P:mitotic sister chromatid cohesion"/>
    <property type="evidence" value="ECO:0007669"/>
    <property type="project" value="InterPro"/>
</dbReference>
<dbReference type="Proteomes" id="UP000813444">
    <property type="component" value="Unassembled WGS sequence"/>
</dbReference>
<keyword evidence="3" id="KW-1185">Reference proteome</keyword>
<organism evidence="2 3">
    <name type="scientific">Stachybotrys elegans</name>
    <dbReference type="NCBI Taxonomy" id="80388"/>
    <lineage>
        <taxon>Eukaryota</taxon>
        <taxon>Fungi</taxon>
        <taxon>Dikarya</taxon>
        <taxon>Ascomycota</taxon>
        <taxon>Pezizomycotina</taxon>
        <taxon>Sordariomycetes</taxon>
        <taxon>Hypocreomycetidae</taxon>
        <taxon>Hypocreales</taxon>
        <taxon>Stachybotryaceae</taxon>
        <taxon>Stachybotrys</taxon>
    </lineage>
</organism>
<dbReference type="EMBL" id="JAGPNK010000006">
    <property type="protein sequence ID" value="KAH7319855.1"/>
    <property type="molecule type" value="Genomic_DNA"/>
</dbReference>
<dbReference type="AlphaFoldDB" id="A0A8K0SQB4"/>
<evidence type="ECO:0000313" key="2">
    <source>
        <dbReference type="EMBL" id="KAH7319855.1"/>
    </source>
</evidence>
<sequence length="127" mass="13912">MSTQTEGLVLRHTPDNIGYRLIELSAELQALLESSDAPTLTIESSDKTVSAILKTPQKSYALRQKNTSNALILLAPHDSPASGEPGVGAISTIHETVELEEYRESDTKEPPKSKLSGKWHEKFGRAR</sequence>
<dbReference type="OrthoDB" id="5199543at2759"/>